<dbReference type="GO" id="GO:0005666">
    <property type="term" value="C:RNA polymerase III complex"/>
    <property type="evidence" value="ECO:0007669"/>
    <property type="project" value="TreeGrafter"/>
</dbReference>
<dbReference type="InterPro" id="IPR006886">
    <property type="entry name" value="RNA_pol_III_Rpc5"/>
</dbReference>
<dbReference type="PANTHER" id="PTHR12069">
    <property type="entry name" value="DNA-DIRECTED RNA POLYMERASES III 80 KDA POLYPEPTIDE RNA POLYMERASE III SUBUNIT 5"/>
    <property type="match status" value="1"/>
</dbReference>
<dbReference type="Pfam" id="PF04801">
    <property type="entry name" value="RPC5"/>
    <property type="match status" value="1"/>
</dbReference>
<dbReference type="AlphaFoldDB" id="A0A5K1V861"/>
<dbReference type="PANTHER" id="PTHR12069:SF0">
    <property type="entry name" value="DNA-DIRECTED RNA POLYMERASE III SUBUNIT RPC5"/>
    <property type="match status" value="1"/>
</dbReference>
<gene>
    <name evidence="1" type="ORF">CL6EHI_064620</name>
</gene>
<accession>A0A5K1V861</accession>
<dbReference type="OMA" id="INTECEN"/>
<reference evidence="1 2" key="1">
    <citation type="submission" date="2016-05" db="EMBL/GenBank/DDBJ databases">
        <title>First whole genome sequencing of Entamoeba histolytica HM1:IMSS-clone-6.</title>
        <authorList>
            <person name="Mukherjee Avik.K."/>
            <person name="Izumyama S."/>
            <person name="Nakada-Tsukui K."/>
            <person name="Nozaki T."/>
        </authorList>
    </citation>
    <scope>NUCLEOTIDE SEQUENCE [LARGE SCALE GENOMIC DNA]</scope>
    <source>
        <strain evidence="1 2">HM1:IMSS clone 6</strain>
    </source>
</reference>
<comment type="caution">
    <text evidence="1">The sequence shown here is derived from an EMBL/GenBank/DDBJ whole genome shotgun (WGS) entry which is preliminary data.</text>
</comment>
<dbReference type="GO" id="GO:0042797">
    <property type="term" value="P:tRNA transcription by RNA polymerase III"/>
    <property type="evidence" value="ECO:0007669"/>
    <property type="project" value="TreeGrafter"/>
</dbReference>
<dbReference type="VEuPathDB" id="AmoebaDB:KM1_078240"/>
<dbReference type="VEuPathDB" id="AmoebaDB:EHI5A_062030"/>
<protein>
    <submittedName>
        <fullName evidence="1">Uncharacterized protein</fullName>
    </submittedName>
</protein>
<dbReference type="Proteomes" id="UP000078387">
    <property type="component" value="Unassembled WGS sequence"/>
</dbReference>
<evidence type="ECO:0000313" key="2">
    <source>
        <dbReference type="Proteomes" id="UP000078387"/>
    </source>
</evidence>
<dbReference type="VEuPathDB" id="AmoebaDB:EHI_064620"/>
<evidence type="ECO:0000313" key="1">
    <source>
        <dbReference type="EMBL" id="GAT94610.1"/>
    </source>
</evidence>
<dbReference type="VEuPathDB" id="AmoebaDB:EHI7A_058400"/>
<dbReference type="VEuPathDB" id="AmoebaDB:EHI8A_060460"/>
<name>A0A5K1V861_ENTHI</name>
<organism evidence="1 2">
    <name type="scientific">Entamoeba histolytica</name>
    <dbReference type="NCBI Taxonomy" id="5759"/>
    <lineage>
        <taxon>Eukaryota</taxon>
        <taxon>Amoebozoa</taxon>
        <taxon>Evosea</taxon>
        <taxon>Archamoebae</taxon>
        <taxon>Mastigamoebida</taxon>
        <taxon>Entamoebidae</taxon>
        <taxon>Entamoeba</taxon>
    </lineage>
</organism>
<dbReference type="EMBL" id="BDEQ01000001">
    <property type="protein sequence ID" value="GAT94610.1"/>
    <property type="molecule type" value="Genomic_DNA"/>
</dbReference>
<sequence length="549" mass="63596">MEEYNDENDPVELEMPVYLCDSNEQELFLMQYPTRLAWRPFDLSQVKEVRYKPLQKGIEMDVKLEQDFIDEESIYKITSQTYKGTVTENKANYAVGFVKEVKNQPTLVLFPVSTIAQMRPQLQYIDEDIIDEKPEKAEGMTADGKKKKIAVSAAPTKKQKDLEQLKKDEAEEAIKMKLNDTTSNETIEVVERMIKSSKGKIEWENDVKEYINKLAPLIEQPAPLLQNRDRIIDTLRIGRIMKLSRITEVLKSSESALTGWLAELCYLVNGALVLKGEFIQEIGERENCVREIVLSTLSLKKKVKMEDIEELWPNYTQRIKMVRKVFDNYCTLVKPEYGEYYWVAKVEDEETENEWTTLAQSSKQHWKTVKEGVIKRMKELDVEGDEFSFGKIITDKKKVIGSLNQENQEPLSQLLKGLLLKEGAMKISTLIDGVKKETKRKTSKLYKQTITQEIIEATLEPISYHIGSVYVGKKCPKDKNEEVRNAILQFAIEKQKFTQQELRTHLQSMKFNGSNEIISLTEIKRHVSEFMEMHGNIWTMKNGDIISDE</sequence>
<proteinExistence type="predicted"/>